<feature type="non-terminal residue" evidence="1">
    <location>
        <position position="1"/>
    </location>
</feature>
<dbReference type="EMBL" id="UINC01050754">
    <property type="protein sequence ID" value="SVB64097.1"/>
    <property type="molecule type" value="Genomic_DNA"/>
</dbReference>
<reference evidence="1" key="1">
    <citation type="submission" date="2018-05" db="EMBL/GenBank/DDBJ databases">
        <authorList>
            <person name="Lanie J.A."/>
            <person name="Ng W.-L."/>
            <person name="Kazmierczak K.M."/>
            <person name="Andrzejewski T.M."/>
            <person name="Davidsen T.M."/>
            <person name="Wayne K.J."/>
            <person name="Tettelin H."/>
            <person name="Glass J.I."/>
            <person name="Rusch D."/>
            <person name="Podicherti R."/>
            <person name="Tsui H.-C.T."/>
            <person name="Winkler M.E."/>
        </authorList>
    </citation>
    <scope>NUCLEOTIDE SEQUENCE</scope>
</reference>
<name>A0A382FPR4_9ZZZZ</name>
<dbReference type="AlphaFoldDB" id="A0A382FPR4"/>
<gene>
    <name evidence="1" type="ORF">METZ01_LOCUS216951</name>
</gene>
<protein>
    <submittedName>
        <fullName evidence="1">Uncharacterized protein</fullName>
    </submittedName>
</protein>
<organism evidence="1">
    <name type="scientific">marine metagenome</name>
    <dbReference type="NCBI Taxonomy" id="408172"/>
    <lineage>
        <taxon>unclassified sequences</taxon>
        <taxon>metagenomes</taxon>
        <taxon>ecological metagenomes</taxon>
    </lineage>
</organism>
<proteinExistence type="predicted"/>
<sequence>LFTFSNHIQAGKLVSKNPSLGAWIRSVKVLLYRRWSVEKLHLSQIFHSREILAHA</sequence>
<evidence type="ECO:0000313" key="1">
    <source>
        <dbReference type="EMBL" id="SVB64097.1"/>
    </source>
</evidence>
<accession>A0A382FPR4</accession>